<feature type="transmembrane region" description="Helical" evidence="6">
    <location>
        <begin position="154"/>
        <end position="176"/>
    </location>
</feature>
<feature type="transmembrane region" description="Helical" evidence="6">
    <location>
        <begin position="20"/>
        <end position="40"/>
    </location>
</feature>
<keyword evidence="3 6" id="KW-0812">Transmembrane</keyword>
<dbReference type="RefSeq" id="WP_377467850.1">
    <property type="nucleotide sequence ID" value="NZ_JBHLWN010000008.1"/>
</dbReference>
<comment type="subcellular location">
    <subcellularLocation>
        <location evidence="1">Cell membrane</location>
        <topology evidence="1">Multi-pass membrane protein</topology>
    </subcellularLocation>
</comment>
<accession>A0ABV6DEL8</accession>
<dbReference type="InterPro" id="IPR051461">
    <property type="entry name" value="UPF0750_membrane"/>
</dbReference>
<dbReference type="InterPro" id="IPR019264">
    <property type="entry name" value="DUF2179"/>
</dbReference>
<dbReference type="PIRSF" id="PIRSF006483">
    <property type="entry name" value="Membrane_protein_YitT"/>
    <property type="match status" value="1"/>
</dbReference>
<keyword evidence="2" id="KW-1003">Cell membrane</keyword>
<keyword evidence="4 6" id="KW-1133">Transmembrane helix</keyword>
<dbReference type="EMBL" id="JBHLWN010000008">
    <property type="protein sequence ID" value="MFC0211094.1"/>
    <property type="molecule type" value="Genomic_DNA"/>
</dbReference>
<dbReference type="InterPro" id="IPR003740">
    <property type="entry name" value="YitT"/>
</dbReference>
<name>A0ABV6DEL8_9BACL</name>
<sequence length="289" mass="30908">MARRQPLLHPGSRWIPVTEYALLVVGSLIMAASFNIFLLPNQIASGGVAGVSILVQHWTGLQPAITQWALNIPLFLLGLWTLGRRFGVRAAVGSVVFPLCVLLTSKLPPLTDNTLLASLYGGIGTGLGLGIVFRGRGSTGGLGLAAQMLHKFTGISLGVCIAIFDGLVIVTAGAVFTPEKALYALIGLFVTSKTIDAVQLGLRYSKVAFIISEETEAIREQILYKLDRGLTQLNGWGGYTRNERTVLMVVVSQNEVLKLKELVRAADPAAFVIISDTAEVLGEGFRLHG</sequence>
<comment type="caution">
    <text evidence="8">The sequence shown here is derived from an EMBL/GenBank/DDBJ whole genome shotgun (WGS) entry which is preliminary data.</text>
</comment>
<protein>
    <submittedName>
        <fullName evidence="8">YitT family protein</fullName>
    </submittedName>
</protein>
<evidence type="ECO:0000256" key="1">
    <source>
        <dbReference type="ARBA" id="ARBA00004651"/>
    </source>
</evidence>
<feature type="transmembrane region" description="Helical" evidence="6">
    <location>
        <begin position="60"/>
        <end position="79"/>
    </location>
</feature>
<feature type="transmembrane region" description="Helical" evidence="6">
    <location>
        <begin position="116"/>
        <end position="133"/>
    </location>
</feature>
<feature type="transmembrane region" description="Helical" evidence="6">
    <location>
        <begin position="86"/>
        <end position="104"/>
    </location>
</feature>
<dbReference type="PANTHER" id="PTHR33545">
    <property type="entry name" value="UPF0750 MEMBRANE PROTEIN YITT-RELATED"/>
    <property type="match status" value="1"/>
</dbReference>
<keyword evidence="9" id="KW-1185">Reference proteome</keyword>
<dbReference type="Gene3D" id="3.30.70.120">
    <property type="match status" value="1"/>
</dbReference>
<dbReference type="Pfam" id="PF10035">
    <property type="entry name" value="DUF2179"/>
    <property type="match status" value="1"/>
</dbReference>
<evidence type="ECO:0000313" key="9">
    <source>
        <dbReference type="Proteomes" id="UP001589776"/>
    </source>
</evidence>
<proteinExistence type="predicted"/>
<feature type="domain" description="DUF2179" evidence="7">
    <location>
        <begin position="228"/>
        <end position="282"/>
    </location>
</feature>
<dbReference type="Proteomes" id="UP001589776">
    <property type="component" value="Unassembled WGS sequence"/>
</dbReference>
<organism evidence="8 9">
    <name type="scientific">Paenibacillus chartarius</name>
    <dbReference type="NCBI Taxonomy" id="747481"/>
    <lineage>
        <taxon>Bacteria</taxon>
        <taxon>Bacillati</taxon>
        <taxon>Bacillota</taxon>
        <taxon>Bacilli</taxon>
        <taxon>Bacillales</taxon>
        <taxon>Paenibacillaceae</taxon>
        <taxon>Paenibacillus</taxon>
    </lineage>
</organism>
<reference evidence="8 9" key="1">
    <citation type="submission" date="2024-09" db="EMBL/GenBank/DDBJ databases">
        <authorList>
            <person name="Sun Q."/>
            <person name="Mori K."/>
        </authorList>
    </citation>
    <scope>NUCLEOTIDE SEQUENCE [LARGE SCALE GENOMIC DNA]</scope>
    <source>
        <strain evidence="8 9">CCM 7759</strain>
    </source>
</reference>
<evidence type="ECO:0000259" key="7">
    <source>
        <dbReference type="Pfam" id="PF10035"/>
    </source>
</evidence>
<keyword evidence="5 6" id="KW-0472">Membrane</keyword>
<dbReference type="CDD" id="cd16380">
    <property type="entry name" value="YitT_C"/>
    <property type="match status" value="1"/>
</dbReference>
<dbReference type="Pfam" id="PF02588">
    <property type="entry name" value="YitT_membrane"/>
    <property type="match status" value="1"/>
</dbReference>
<evidence type="ECO:0000256" key="3">
    <source>
        <dbReference type="ARBA" id="ARBA00022692"/>
    </source>
</evidence>
<evidence type="ECO:0000256" key="4">
    <source>
        <dbReference type="ARBA" id="ARBA00022989"/>
    </source>
</evidence>
<evidence type="ECO:0000256" key="6">
    <source>
        <dbReference type="SAM" id="Phobius"/>
    </source>
</evidence>
<evidence type="ECO:0000313" key="8">
    <source>
        <dbReference type="EMBL" id="MFC0211094.1"/>
    </source>
</evidence>
<gene>
    <name evidence="8" type="ORF">ACFFK0_01305</name>
</gene>
<dbReference type="InterPro" id="IPR015867">
    <property type="entry name" value="N-reg_PII/ATP_PRibTrfase_C"/>
</dbReference>
<evidence type="ECO:0000256" key="5">
    <source>
        <dbReference type="ARBA" id="ARBA00023136"/>
    </source>
</evidence>
<evidence type="ECO:0000256" key="2">
    <source>
        <dbReference type="ARBA" id="ARBA00022475"/>
    </source>
</evidence>
<dbReference type="PANTHER" id="PTHR33545:SF9">
    <property type="entry name" value="UPF0750 MEMBRANE PROTEIN YITE"/>
    <property type="match status" value="1"/>
</dbReference>